<dbReference type="PANTHER" id="PTHR31718:SF63">
    <property type="entry name" value="LIPOXYGENASE HOMOLOGY DOMAIN-CONTAINING PROTEIN 1-LIKE"/>
    <property type="match status" value="1"/>
</dbReference>
<dbReference type="STRING" id="4072.A0A2G2ZJ80"/>
<reference evidence="1 2" key="1">
    <citation type="journal article" date="2014" name="Nat. Genet.">
        <title>Genome sequence of the hot pepper provides insights into the evolution of pungency in Capsicum species.</title>
        <authorList>
            <person name="Kim S."/>
            <person name="Park M."/>
            <person name="Yeom S.I."/>
            <person name="Kim Y.M."/>
            <person name="Lee J.M."/>
            <person name="Lee H.A."/>
            <person name="Seo E."/>
            <person name="Choi J."/>
            <person name="Cheong K."/>
            <person name="Kim K.T."/>
            <person name="Jung K."/>
            <person name="Lee G.W."/>
            <person name="Oh S.K."/>
            <person name="Bae C."/>
            <person name="Kim S.B."/>
            <person name="Lee H.Y."/>
            <person name="Kim S.Y."/>
            <person name="Kim M.S."/>
            <person name="Kang B.C."/>
            <person name="Jo Y.D."/>
            <person name="Yang H.B."/>
            <person name="Jeong H.J."/>
            <person name="Kang W.H."/>
            <person name="Kwon J.K."/>
            <person name="Shin C."/>
            <person name="Lim J.Y."/>
            <person name="Park J.H."/>
            <person name="Huh J.H."/>
            <person name="Kim J.S."/>
            <person name="Kim B.D."/>
            <person name="Cohen O."/>
            <person name="Paran I."/>
            <person name="Suh M.C."/>
            <person name="Lee S.B."/>
            <person name="Kim Y.K."/>
            <person name="Shin Y."/>
            <person name="Noh S.J."/>
            <person name="Park J."/>
            <person name="Seo Y.S."/>
            <person name="Kwon S.Y."/>
            <person name="Kim H.A."/>
            <person name="Park J.M."/>
            <person name="Kim H.J."/>
            <person name="Choi S.B."/>
            <person name="Bosland P.W."/>
            <person name="Reeves G."/>
            <person name="Jo S.H."/>
            <person name="Lee B.W."/>
            <person name="Cho H.T."/>
            <person name="Choi H.S."/>
            <person name="Lee M.S."/>
            <person name="Yu Y."/>
            <person name="Do Choi Y."/>
            <person name="Park B.S."/>
            <person name="van Deynze A."/>
            <person name="Ashrafi H."/>
            <person name="Hill T."/>
            <person name="Kim W.T."/>
            <person name="Pai H.S."/>
            <person name="Ahn H.K."/>
            <person name="Yeam I."/>
            <person name="Giovannoni J.J."/>
            <person name="Rose J.K."/>
            <person name="Sorensen I."/>
            <person name="Lee S.J."/>
            <person name="Kim R.W."/>
            <person name="Choi I.Y."/>
            <person name="Choi B.S."/>
            <person name="Lim J.S."/>
            <person name="Lee Y.H."/>
            <person name="Choi D."/>
        </authorList>
    </citation>
    <scope>NUCLEOTIDE SEQUENCE [LARGE SCALE GENOMIC DNA]</scope>
    <source>
        <strain evidence="2">cv. CM334</strain>
    </source>
</reference>
<dbReference type="SUPFAM" id="SSF49723">
    <property type="entry name" value="Lipase/lipooxygenase domain (PLAT/LH2 domain)"/>
    <property type="match status" value="1"/>
</dbReference>
<dbReference type="Gramene" id="PHT82059">
    <property type="protein sequence ID" value="PHT82059"/>
    <property type="gene ID" value="T459_15074"/>
</dbReference>
<evidence type="ECO:0000313" key="2">
    <source>
        <dbReference type="Proteomes" id="UP000222542"/>
    </source>
</evidence>
<dbReference type="AlphaFoldDB" id="A0A2G2ZJ80"/>
<name>A0A2G2ZJ80_CAPAN</name>
<dbReference type="EMBL" id="AYRZ02000005">
    <property type="protein sequence ID" value="PHT82059.1"/>
    <property type="molecule type" value="Genomic_DNA"/>
</dbReference>
<comment type="caution">
    <text evidence="1">The sequence shown here is derived from an EMBL/GenBank/DDBJ whole genome shotgun (WGS) entry which is preliminary data.</text>
</comment>
<dbReference type="InterPro" id="IPR036392">
    <property type="entry name" value="PLAT/LH2_dom_sf"/>
</dbReference>
<evidence type="ECO:0000313" key="1">
    <source>
        <dbReference type="EMBL" id="PHT82059.1"/>
    </source>
</evidence>
<protein>
    <submittedName>
        <fullName evidence="1">Uncharacterized protein</fullName>
    </submittedName>
</protein>
<dbReference type="Proteomes" id="UP000222542">
    <property type="component" value="Unassembled WGS sequence"/>
</dbReference>
<organism evidence="1 2">
    <name type="scientific">Capsicum annuum</name>
    <name type="common">Capsicum pepper</name>
    <dbReference type="NCBI Taxonomy" id="4072"/>
    <lineage>
        <taxon>Eukaryota</taxon>
        <taxon>Viridiplantae</taxon>
        <taxon>Streptophyta</taxon>
        <taxon>Embryophyta</taxon>
        <taxon>Tracheophyta</taxon>
        <taxon>Spermatophyta</taxon>
        <taxon>Magnoliopsida</taxon>
        <taxon>eudicotyledons</taxon>
        <taxon>Gunneridae</taxon>
        <taxon>Pentapetalae</taxon>
        <taxon>asterids</taxon>
        <taxon>lamiids</taxon>
        <taxon>Solanales</taxon>
        <taxon>Solanaceae</taxon>
        <taxon>Solanoideae</taxon>
        <taxon>Capsiceae</taxon>
        <taxon>Capsicum</taxon>
    </lineage>
</organism>
<reference evidence="1 2" key="2">
    <citation type="journal article" date="2017" name="Genome Biol.">
        <title>New reference genome sequences of hot pepper reveal the massive evolution of plant disease-resistance genes by retroduplication.</title>
        <authorList>
            <person name="Kim S."/>
            <person name="Park J."/>
            <person name="Yeom S.I."/>
            <person name="Kim Y.M."/>
            <person name="Seo E."/>
            <person name="Kim K.T."/>
            <person name="Kim M.S."/>
            <person name="Lee J.M."/>
            <person name="Cheong K."/>
            <person name="Shin H.S."/>
            <person name="Kim S.B."/>
            <person name="Han K."/>
            <person name="Lee J."/>
            <person name="Park M."/>
            <person name="Lee H.A."/>
            <person name="Lee H.Y."/>
            <person name="Lee Y."/>
            <person name="Oh S."/>
            <person name="Lee J.H."/>
            <person name="Choi E."/>
            <person name="Choi E."/>
            <person name="Lee S.E."/>
            <person name="Jeon J."/>
            <person name="Kim H."/>
            <person name="Choi G."/>
            <person name="Song H."/>
            <person name="Lee J."/>
            <person name="Lee S.C."/>
            <person name="Kwon J.K."/>
            <person name="Lee H.Y."/>
            <person name="Koo N."/>
            <person name="Hong Y."/>
            <person name="Kim R.W."/>
            <person name="Kang W.H."/>
            <person name="Huh J.H."/>
            <person name="Kang B.C."/>
            <person name="Yang T.J."/>
            <person name="Lee Y.H."/>
            <person name="Bennetzen J.L."/>
            <person name="Choi D."/>
        </authorList>
    </citation>
    <scope>NUCLEOTIDE SEQUENCE [LARGE SCALE GENOMIC DNA]</scope>
    <source>
        <strain evidence="2">cv. CM334</strain>
    </source>
</reference>
<gene>
    <name evidence="1" type="ORF">T459_15074</name>
</gene>
<keyword evidence="2" id="KW-1185">Reference proteome</keyword>
<proteinExistence type="predicted"/>
<dbReference type="PANTHER" id="PTHR31718">
    <property type="entry name" value="PLAT DOMAIN-CONTAINING PROTEIN"/>
    <property type="match status" value="1"/>
</dbReference>
<accession>A0A2G2ZJ80</accession>
<sequence>MFDWACVQDELNFRWNHGWYPNYVEITVTGIHKECNQQNFEVEQWIATDHSPYELTFIKNLCKKKKFDENLPVFDEDPSNIPPSTIYWVFLGLSPHFIIGV</sequence>